<dbReference type="InterPro" id="IPR013762">
    <property type="entry name" value="Integrase-like_cat_sf"/>
</dbReference>
<proteinExistence type="predicted"/>
<evidence type="ECO:0000256" key="1">
    <source>
        <dbReference type="ARBA" id="ARBA00023172"/>
    </source>
</evidence>
<organism evidence="3 4">
    <name type="scientific">Vreelandella piezotolerans</name>
    <dbReference type="NCBI Taxonomy" id="2609667"/>
    <lineage>
        <taxon>Bacteria</taxon>
        <taxon>Pseudomonadati</taxon>
        <taxon>Pseudomonadota</taxon>
        <taxon>Gammaproteobacteria</taxon>
        <taxon>Oceanospirillales</taxon>
        <taxon>Halomonadaceae</taxon>
        <taxon>Vreelandella</taxon>
    </lineage>
</organism>
<feature type="domain" description="Tyr recombinase" evidence="2">
    <location>
        <begin position="179"/>
        <end position="406"/>
    </location>
</feature>
<name>A0ABQ6X8W0_9GAMM</name>
<dbReference type="RefSeq" id="WP_153843188.1">
    <property type="nucleotide sequence ID" value="NZ_CP048602.1"/>
</dbReference>
<dbReference type="SUPFAM" id="SSF56349">
    <property type="entry name" value="DNA breaking-rejoining enzymes"/>
    <property type="match status" value="1"/>
</dbReference>
<dbReference type="InterPro" id="IPR011010">
    <property type="entry name" value="DNA_brk_join_enz"/>
</dbReference>
<dbReference type="InterPro" id="IPR002104">
    <property type="entry name" value="Integrase_catalytic"/>
</dbReference>
<evidence type="ECO:0000313" key="4">
    <source>
        <dbReference type="Proteomes" id="UP000466130"/>
    </source>
</evidence>
<protein>
    <submittedName>
        <fullName evidence="3">Site-specific integrase</fullName>
    </submittedName>
</protein>
<sequence length="520" mass="58370">MPKKQTAAITLNQSESPVTTLKQTLKTARSGETYVYESNEWRIGRTLKLPWSALDMNGLTDRVSPMVLDSFRKTMSELVEEVSERYARDLFDRILSLLHYCTDEITIKSFELWRTNLSTRQISTPTRMNYLQQCRSALIAWSDGGYPGLERELGNHVHQIKTSSRNNTGQIVREQCPVRGPFSQIEEVSLLRWIHAAYADGTLSLQVYAIFLIQVEFGCRPVEIGAMRACDVIEDRTEHIYELAIPTAKGSRNYRAANRKLELPPDLYALLKQVIAEGQNKVAQAWGQTIPPQLSKKLPLFIGRSLLAAGSIEAFEHRLTKTPRTFDVHIHSHIISSIQKCPVTTDRLAGDILPISLYRFRRTVATRLAEAGASDELIASVLGHVTTDTVKVYTSHTYEDQAACDGIMVEAWEPVLDLKEKRLLGEPIVGQAKINLNRDDQVGNCAQLCGSGIFSCYACPKFHPFIDAPHNKALAQIVEERQKRISQGLSGQQVDSLDLPIAAIKATIRLCEEIKSRKKP</sequence>
<dbReference type="CDD" id="cd00397">
    <property type="entry name" value="DNA_BRE_C"/>
    <property type="match status" value="1"/>
</dbReference>
<dbReference type="EMBL" id="VWRT01000007">
    <property type="protein sequence ID" value="KAE8438441.1"/>
    <property type="molecule type" value="Genomic_DNA"/>
</dbReference>
<gene>
    <name evidence="3" type="ORF">F1978_08830</name>
</gene>
<dbReference type="PROSITE" id="PS51898">
    <property type="entry name" value="TYR_RECOMBINASE"/>
    <property type="match status" value="1"/>
</dbReference>
<evidence type="ECO:0000259" key="2">
    <source>
        <dbReference type="PROSITE" id="PS51898"/>
    </source>
</evidence>
<keyword evidence="4" id="KW-1185">Reference proteome</keyword>
<comment type="caution">
    <text evidence="3">The sequence shown here is derived from an EMBL/GenBank/DDBJ whole genome shotgun (WGS) entry which is preliminary data.</text>
</comment>
<dbReference type="Proteomes" id="UP000466130">
    <property type="component" value="Unassembled WGS sequence"/>
</dbReference>
<evidence type="ECO:0000313" key="3">
    <source>
        <dbReference type="EMBL" id="KAE8438441.1"/>
    </source>
</evidence>
<accession>A0ABQ6X8W0</accession>
<reference evidence="3 4" key="1">
    <citation type="submission" date="2019-09" db="EMBL/GenBank/DDBJ databases">
        <title>The Halomonas whole genome shotgun (WGS).</title>
        <authorList>
            <person name="Xie Z."/>
        </authorList>
    </citation>
    <scope>NUCLEOTIDE SEQUENCE [LARGE SCALE GENOMIC DNA]</scope>
    <source>
        <strain evidence="3 4">NBT06E8</strain>
    </source>
</reference>
<keyword evidence="1" id="KW-0233">DNA recombination</keyword>
<dbReference type="Pfam" id="PF00589">
    <property type="entry name" value="Phage_integrase"/>
    <property type="match status" value="1"/>
</dbReference>
<dbReference type="Gene3D" id="1.10.443.10">
    <property type="entry name" value="Intergrase catalytic core"/>
    <property type="match status" value="1"/>
</dbReference>